<dbReference type="GO" id="GO:0030295">
    <property type="term" value="F:protein kinase activator activity"/>
    <property type="evidence" value="ECO:0007669"/>
    <property type="project" value="TreeGrafter"/>
</dbReference>
<protein>
    <recommendedName>
        <fullName evidence="2">histidine kinase</fullName>
        <ecNumber evidence="2">2.7.13.3</ecNumber>
    </recommendedName>
</protein>
<evidence type="ECO:0000256" key="5">
    <source>
        <dbReference type="ARBA" id="ARBA00022777"/>
    </source>
</evidence>
<dbReference type="InterPro" id="IPR005467">
    <property type="entry name" value="His_kinase_dom"/>
</dbReference>
<dbReference type="PANTHER" id="PTHR42878:SF15">
    <property type="entry name" value="BACTERIOPHYTOCHROME"/>
    <property type="match status" value="1"/>
</dbReference>
<feature type="transmembrane region" description="Helical" evidence="7">
    <location>
        <begin position="57"/>
        <end position="73"/>
    </location>
</feature>
<dbReference type="PRINTS" id="PR00344">
    <property type="entry name" value="BCTRLSENSOR"/>
</dbReference>
<evidence type="ECO:0000256" key="6">
    <source>
        <dbReference type="SAM" id="Coils"/>
    </source>
</evidence>
<reference evidence="10" key="1">
    <citation type="submission" date="2020-06" db="EMBL/GenBank/DDBJ databases">
        <title>Draft genomic sequecing of Geomonas sp. Red745.</title>
        <authorList>
            <person name="Itoh H."/>
            <person name="Xu Z.X."/>
            <person name="Ushijima N."/>
            <person name="Masuda Y."/>
            <person name="Shiratori Y."/>
            <person name="Senoo K."/>
        </authorList>
    </citation>
    <scope>NUCLEOTIDE SEQUENCE [LARGE SCALE GENOMIC DNA]</scope>
    <source>
        <strain evidence="10">Red745</strain>
    </source>
</reference>
<keyword evidence="4" id="KW-0808">Transferase</keyword>
<feature type="transmembrane region" description="Helical" evidence="7">
    <location>
        <begin position="85"/>
        <end position="103"/>
    </location>
</feature>
<evidence type="ECO:0000256" key="4">
    <source>
        <dbReference type="ARBA" id="ARBA00022679"/>
    </source>
</evidence>
<dbReference type="InterPro" id="IPR050351">
    <property type="entry name" value="BphY/WalK/GraS-like"/>
</dbReference>
<dbReference type="EMBL" id="BLXZ01000002">
    <property type="protein sequence ID" value="GFO67364.1"/>
    <property type="molecule type" value="Genomic_DNA"/>
</dbReference>
<evidence type="ECO:0000313" key="10">
    <source>
        <dbReference type="Proteomes" id="UP000587586"/>
    </source>
</evidence>
<dbReference type="Proteomes" id="UP000587586">
    <property type="component" value="Unassembled WGS sequence"/>
</dbReference>
<keyword evidence="7" id="KW-0812">Transmembrane</keyword>
<dbReference type="InterPro" id="IPR003661">
    <property type="entry name" value="HisK_dim/P_dom"/>
</dbReference>
<dbReference type="AlphaFoldDB" id="A0A6V8N610"/>
<evidence type="ECO:0000313" key="9">
    <source>
        <dbReference type="EMBL" id="GFO67364.1"/>
    </source>
</evidence>
<dbReference type="Gene3D" id="3.30.565.10">
    <property type="entry name" value="Histidine kinase-like ATPase, C-terminal domain"/>
    <property type="match status" value="1"/>
</dbReference>
<evidence type="ECO:0000256" key="3">
    <source>
        <dbReference type="ARBA" id="ARBA00022553"/>
    </source>
</evidence>
<keyword evidence="10" id="KW-1185">Reference proteome</keyword>
<dbReference type="SUPFAM" id="SSF47384">
    <property type="entry name" value="Homodimeric domain of signal transducing histidine kinase"/>
    <property type="match status" value="1"/>
</dbReference>
<dbReference type="Pfam" id="PF00512">
    <property type="entry name" value="HisKA"/>
    <property type="match status" value="1"/>
</dbReference>
<dbReference type="GO" id="GO:0007234">
    <property type="term" value="P:osmosensory signaling via phosphorelay pathway"/>
    <property type="evidence" value="ECO:0007669"/>
    <property type="project" value="TreeGrafter"/>
</dbReference>
<evidence type="ECO:0000259" key="8">
    <source>
        <dbReference type="PROSITE" id="PS50109"/>
    </source>
</evidence>
<dbReference type="Pfam" id="PF02518">
    <property type="entry name" value="HATPase_c"/>
    <property type="match status" value="1"/>
</dbReference>
<dbReference type="InterPro" id="IPR036097">
    <property type="entry name" value="HisK_dim/P_sf"/>
</dbReference>
<sequence>MERNRPTLKTLLLFLVTGSICGIAYLDYTLGFGFNLFPLYLVPLALIAWYRGLTTTLVTAALAGSFIIFKFFFTKELYAHRFFWFWDALVKFSLLFLFSYGLWRLRQLLILQREQNAQQVTELNRSLQHQVEQLTAANRELAEVSYTISHDLRAPLRHIAGFVELLKTHHPENLDRQAQHYLEVIGDAARTMGNLVDDLLAFTRLGSSELARKNVDLAHLLRSVLRELAETTREREIEWQIAHLPVVVGDPGMLHQVLYNLVHNALKFTRPRRPARIEIGCQELPGEKVIFVRDNGVGFDMRYRNKLFGRFQRLHPGSAFEGTGMGLANVQRIVARHGGRVWAEGEPDQGATFWFTLPG</sequence>
<dbReference type="SMART" id="SM00388">
    <property type="entry name" value="HisKA"/>
    <property type="match status" value="1"/>
</dbReference>
<dbReference type="InterPro" id="IPR003594">
    <property type="entry name" value="HATPase_dom"/>
</dbReference>
<accession>A0A6V8N610</accession>
<evidence type="ECO:0000256" key="7">
    <source>
        <dbReference type="SAM" id="Phobius"/>
    </source>
</evidence>
<dbReference type="PANTHER" id="PTHR42878">
    <property type="entry name" value="TWO-COMPONENT HISTIDINE KINASE"/>
    <property type="match status" value="1"/>
</dbReference>
<dbReference type="SUPFAM" id="SSF55874">
    <property type="entry name" value="ATPase domain of HSP90 chaperone/DNA topoisomerase II/histidine kinase"/>
    <property type="match status" value="1"/>
</dbReference>
<keyword evidence="6" id="KW-0175">Coiled coil</keyword>
<evidence type="ECO:0000256" key="2">
    <source>
        <dbReference type="ARBA" id="ARBA00012438"/>
    </source>
</evidence>
<dbReference type="InterPro" id="IPR004358">
    <property type="entry name" value="Sig_transdc_His_kin-like_C"/>
</dbReference>
<keyword evidence="7" id="KW-0472">Membrane</keyword>
<gene>
    <name evidence="9" type="ORF">GMLC_09430</name>
</gene>
<feature type="domain" description="Histidine kinase" evidence="8">
    <location>
        <begin position="147"/>
        <end position="359"/>
    </location>
</feature>
<keyword evidence="5" id="KW-0418">Kinase</keyword>
<dbReference type="GO" id="GO:0000155">
    <property type="term" value="F:phosphorelay sensor kinase activity"/>
    <property type="evidence" value="ECO:0007669"/>
    <property type="project" value="InterPro"/>
</dbReference>
<evidence type="ECO:0000256" key="1">
    <source>
        <dbReference type="ARBA" id="ARBA00000085"/>
    </source>
</evidence>
<dbReference type="SMART" id="SM00387">
    <property type="entry name" value="HATPase_c"/>
    <property type="match status" value="1"/>
</dbReference>
<name>A0A6V8N610_9BACT</name>
<dbReference type="EC" id="2.7.13.3" evidence="2"/>
<dbReference type="CDD" id="cd00082">
    <property type="entry name" value="HisKA"/>
    <property type="match status" value="1"/>
</dbReference>
<feature type="coiled-coil region" evidence="6">
    <location>
        <begin position="117"/>
        <end position="144"/>
    </location>
</feature>
<keyword evidence="3" id="KW-0597">Phosphoprotein</keyword>
<feature type="transmembrane region" description="Helical" evidence="7">
    <location>
        <begin position="7"/>
        <end position="26"/>
    </location>
</feature>
<comment type="caution">
    <text evidence="9">The sequence shown here is derived from an EMBL/GenBank/DDBJ whole genome shotgun (WGS) entry which is preliminary data.</text>
</comment>
<keyword evidence="7" id="KW-1133">Transmembrane helix</keyword>
<dbReference type="Gene3D" id="1.10.287.130">
    <property type="match status" value="1"/>
</dbReference>
<dbReference type="GO" id="GO:0000156">
    <property type="term" value="F:phosphorelay response regulator activity"/>
    <property type="evidence" value="ECO:0007669"/>
    <property type="project" value="TreeGrafter"/>
</dbReference>
<dbReference type="PROSITE" id="PS50109">
    <property type="entry name" value="HIS_KIN"/>
    <property type="match status" value="1"/>
</dbReference>
<proteinExistence type="predicted"/>
<dbReference type="InterPro" id="IPR036890">
    <property type="entry name" value="HATPase_C_sf"/>
</dbReference>
<organism evidence="9 10">
    <name type="scientific">Geomonas limicola</name>
    <dbReference type="NCBI Taxonomy" id="2740186"/>
    <lineage>
        <taxon>Bacteria</taxon>
        <taxon>Pseudomonadati</taxon>
        <taxon>Thermodesulfobacteriota</taxon>
        <taxon>Desulfuromonadia</taxon>
        <taxon>Geobacterales</taxon>
        <taxon>Geobacteraceae</taxon>
        <taxon>Geomonas</taxon>
    </lineage>
</organism>
<dbReference type="FunFam" id="3.30.565.10:FF:000006">
    <property type="entry name" value="Sensor histidine kinase WalK"/>
    <property type="match status" value="1"/>
</dbReference>
<dbReference type="RefSeq" id="WP_183359920.1">
    <property type="nucleotide sequence ID" value="NZ_BLXZ01000002.1"/>
</dbReference>
<comment type="catalytic activity">
    <reaction evidence="1">
        <text>ATP + protein L-histidine = ADP + protein N-phospho-L-histidine.</text>
        <dbReference type="EC" id="2.7.13.3"/>
    </reaction>
</comment>